<dbReference type="OrthoDB" id="5431160at2"/>
<dbReference type="InterPro" id="IPR011576">
    <property type="entry name" value="Pyridox_Oxase_N"/>
</dbReference>
<evidence type="ECO:0000313" key="3">
    <source>
        <dbReference type="Proteomes" id="UP000618460"/>
    </source>
</evidence>
<dbReference type="Proteomes" id="UP000618460">
    <property type="component" value="Unassembled WGS sequence"/>
</dbReference>
<reference evidence="2" key="1">
    <citation type="journal article" date="2014" name="Int. J. Syst. Evol. Microbiol.">
        <title>Complete genome sequence of Corynebacterium casei LMG S-19264T (=DSM 44701T), isolated from a smear-ripened cheese.</title>
        <authorList>
            <consortium name="US DOE Joint Genome Institute (JGI-PGF)"/>
            <person name="Walter F."/>
            <person name="Albersmeier A."/>
            <person name="Kalinowski J."/>
            <person name="Ruckert C."/>
        </authorList>
    </citation>
    <scope>NUCLEOTIDE SEQUENCE</scope>
    <source>
        <strain evidence="2">CGMCC 1.6333</strain>
    </source>
</reference>
<sequence length="140" mass="16307">MDQQLLKQTITKILDDHQIGTMATVEQDKPYSRYMTFFHDGITLYTATNKQTHKVEDIKQNPHVHILLGYTFDGTSDEYIEIEGEASIHDEAEMKQRLWNEKLSPWFSGPDDPNYTVLKITPTEIRLKNTQDAKTHKLEI</sequence>
<protein>
    <submittedName>
        <fullName evidence="2">General stress protein 26</fullName>
    </submittedName>
</protein>
<dbReference type="RefSeq" id="WP_117155281.1">
    <property type="nucleotide sequence ID" value="NZ_BMLG01000010.1"/>
</dbReference>
<comment type="caution">
    <text evidence="2">The sequence shown here is derived from an EMBL/GenBank/DDBJ whole genome shotgun (WGS) entry which is preliminary data.</text>
</comment>
<keyword evidence="3" id="KW-1185">Reference proteome</keyword>
<dbReference type="PANTHER" id="PTHR34818:SF1">
    <property type="entry name" value="PROTEIN BLI-3"/>
    <property type="match status" value="1"/>
</dbReference>
<dbReference type="Gene3D" id="2.30.110.10">
    <property type="entry name" value="Electron Transport, Fmn-binding Protein, Chain A"/>
    <property type="match status" value="1"/>
</dbReference>
<gene>
    <name evidence="2" type="primary">ydaG</name>
    <name evidence="2" type="ORF">GCM10011351_19510</name>
</gene>
<proteinExistence type="predicted"/>
<feature type="domain" description="Pyridoxamine 5'-phosphate oxidase N-terminal" evidence="1">
    <location>
        <begin position="7"/>
        <end position="128"/>
    </location>
</feature>
<dbReference type="InterPro" id="IPR052917">
    <property type="entry name" value="Stress-Dev_Protein"/>
</dbReference>
<organism evidence="2 3">
    <name type="scientific">Paraliobacillus quinghaiensis</name>
    <dbReference type="NCBI Taxonomy" id="470815"/>
    <lineage>
        <taxon>Bacteria</taxon>
        <taxon>Bacillati</taxon>
        <taxon>Bacillota</taxon>
        <taxon>Bacilli</taxon>
        <taxon>Bacillales</taxon>
        <taxon>Bacillaceae</taxon>
        <taxon>Paraliobacillus</taxon>
    </lineage>
</organism>
<dbReference type="SUPFAM" id="SSF50475">
    <property type="entry name" value="FMN-binding split barrel"/>
    <property type="match status" value="1"/>
</dbReference>
<dbReference type="PANTHER" id="PTHR34818">
    <property type="entry name" value="PROTEIN BLI-3"/>
    <property type="match status" value="1"/>
</dbReference>
<evidence type="ECO:0000259" key="1">
    <source>
        <dbReference type="Pfam" id="PF01243"/>
    </source>
</evidence>
<accession>A0A917TR54</accession>
<dbReference type="EMBL" id="BMLG01000010">
    <property type="protein sequence ID" value="GGM33606.1"/>
    <property type="molecule type" value="Genomic_DNA"/>
</dbReference>
<dbReference type="AlphaFoldDB" id="A0A917TR54"/>
<name>A0A917TR54_9BACI</name>
<dbReference type="Pfam" id="PF01243">
    <property type="entry name" value="PNPOx_N"/>
    <property type="match status" value="1"/>
</dbReference>
<dbReference type="InterPro" id="IPR012349">
    <property type="entry name" value="Split_barrel_FMN-bd"/>
</dbReference>
<evidence type="ECO:0000313" key="2">
    <source>
        <dbReference type="EMBL" id="GGM33606.1"/>
    </source>
</evidence>
<reference evidence="2" key="2">
    <citation type="submission" date="2020-09" db="EMBL/GenBank/DDBJ databases">
        <authorList>
            <person name="Sun Q."/>
            <person name="Zhou Y."/>
        </authorList>
    </citation>
    <scope>NUCLEOTIDE SEQUENCE</scope>
    <source>
        <strain evidence="2">CGMCC 1.6333</strain>
    </source>
</reference>